<accession>A0ACA9SW18</accession>
<name>A0ACA9SW18_9GLOM</name>
<comment type="caution">
    <text evidence="1">The sequence shown here is derived from an EMBL/GenBank/DDBJ whole genome shotgun (WGS) entry which is preliminary data.</text>
</comment>
<keyword evidence="2" id="KW-1185">Reference proteome</keyword>
<organism evidence="1 2">
    <name type="scientific">Racocetra persica</name>
    <dbReference type="NCBI Taxonomy" id="160502"/>
    <lineage>
        <taxon>Eukaryota</taxon>
        <taxon>Fungi</taxon>
        <taxon>Fungi incertae sedis</taxon>
        <taxon>Mucoromycota</taxon>
        <taxon>Glomeromycotina</taxon>
        <taxon>Glomeromycetes</taxon>
        <taxon>Diversisporales</taxon>
        <taxon>Gigasporaceae</taxon>
        <taxon>Racocetra</taxon>
    </lineage>
</organism>
<feature type="non-terminal residue" evidence="1">
    <location>
        <position position="1"/>
    </location>
</feature>
<protein>
    <submittedName>
        <fullName evidence="1">16550_t:CDS:1</fullName>
    </submittedName>
</protein>
<dbReference type="EMBL" id="CAJVQC010162482">
    <property type="protein sequence ID" value="CAG8848815.1"/>
    <property type="molecule type" value="Genomic_DNA"/>
</dbReference>
<sequence length="58" mass="6705">NDTPLHNAAADHLSLIGQTRVHYIILQYPFSTLTGQIHFQRWVVILSQILEPIWEHTA</sequence>
<reference evidence="1" key="1">
    <citation type="submission" date="2021-06" db="EMBL/GenBank/DDBJ databases">
        <authorList>
            <person name="Kallberg Y."/>
            <person name="Tangrot J."/>
            <person name="Rosling A."/>
        </authorList>
    </citation>
    <scope>NUCLEOTIDE SEQUENCE</scope>
    <source>
        <strain evidence="1">MA461A</strain>
    </source>
</reference>
<proteinExistence type="predicted"/>
<evidence type="ECO:0000313" key="2">
    <source>
        <dbReference type="Proteomes" id="UP000789920"/>
    </source>
</evidence>
<gene>
    <name evidence="1" type="ORF">RPERSI_LOCUS35304</name>
</gene>
<evidence type="ECO:0000313" key="1">
    <source>
        <dbReference type="EMBL" id="CAG8848815.1"/>
    </source>
</evidence>
<dbReference type="Proteomes" id="UP000789920">
    <property type="component" value="Unassembled WGS sequence"/>
</dbReference>